<sequence length="188" mass="21311">MINKYILIPLVIFSSHSYAGDYILGSLCSSQEQVYASCTLKNKKIVSFCGVPAGDKNKDMTLVQYRYGTPKKIELIYPEEAMSPEGIFFKIDGSCGVIGGPDEKNKMCGEGGIKRSVALTFYSGLFRYSFFYQGNFNDHTLESEKMGLKVDRKERNEYKKNVFSQLCDENHSETFNVDTGIFEEFKIN</sequence>
<reference evidence="1" key="1">
    <citation type="submission" date="2022-03" db="EMBL/GenBank/DDBJ databases">
        <title>Sea Food Isolates.</title>
        <authorList>
            <person name="Li c."/>
        </authorList>
    </citation>
    <scope>NUCLEOTIDE SEQUENCE</scope>
    <source>
        <strain evidence="1">19CA06SA08-2</strain>
    </source>
</reference>
<name>A0AAU6U0L4_UNCXX</name>
<dbReference type="EMBL" id="CP095353">
    <property type="protein sequence ID" value="XAG67725.1"/>
    <property type="molecule type" value="Genomic_DNA"/>
</dbReference>
<protein>
    <submittedName>
        <fullName evidence="1">Uncharacterized protein</fullName>
    </submittedName>
</protein>
<gene>
    <name evidence="1" type="ORF">MRM75_13800</name>
</gene>
<dbReference type="AlphaFoldDB" id="A0AAU6U0L4"/>
<accession>A0AAU6U0L4</accession>
<evidence type="ECO:0000313" key="1">
    <source>
        <dbReference type="EMBL" id="XAG67725.1"/>
    </source>
</evidence>
<proteinExistence type="predicted"/>
<organism evidence="1">
    <name type="scientific">bacterium 19CA06SA08-2</name>
    <dbReference type="NCBI Taxonomy" id="2920658"/>
    <lineage>
        <taxon>Bacteria</taxon>
    </lineage>
</organism>